<name>A0A3M7PJZ6_BRAPC</name>
<evidence type="ECO:0000256" key="1">
    <source>
        <dbReference type="SAM" id="Phobius"/>
    </source>
</evidence>
<keyword evidence="3" id="KW-1185">Reference proteome</keyword>
<evidence type="ECO:0000313" key="3">
    <source>
        <dbReference type="Proteomes" id="UP000276133"/>
    </source>
</evidence>
<accession>A0A3M7PJZ6</accession>
<gene>
    <name evidence="2" type="ORF">BpHYR1_032493</name>
</gene>
<feature type="transmembrane region" description="Helical" evidence="1">
    <location>
        <begin position="40"/>
        <end position="62"/>
    </location>
</feature>
<feature type="non-terminal residue" evidence="2">
    <location>
        <position position="1"/>
    </location>
</feature>
<proteinExistence type="predicted"/>
<keyword evidence="1" id="KW-0812">Transmembrane</keyword>
<comment type="caution">
    <text evidence="2">The sequence shown here is derived from an EMBL/GenBank/DDBJ whole genome shotgun (WGS) entry which is preliminary data.</text>
</comment>
<sequence>ECRIGFNSDLTVSDFYFHSIRFVIVLSMSALIASKKLSNFGWVIGTVVISFDIYVFLTWILFSVNILKYVLSS</sequence>
<dbReference type="Proteomes" id="UP000276133">
    <property type="component" value="Unassembled WGS sequence"/>
</dbReference>
<organism evidence="2 3">
    <name type="scientific">Brachionus plicatilis</name>
    <name type="common">Marine rotifer</name>
    <name type="synonym">Brachionus muelleri</name>
    <dbReference type="NCBI Taxonomy" id="10195"/>
    <lineage>
        <taxon>Eukaryota</taxon>
        <taxon>Metazoa</taxon>
        <taxon>Spiralia</taxon>
        <taxon>Gnathifera</taxon>
        <taxon>Rotifera</taxon>
        <taxon>Eurotatoria</taxon>
        <taxon>Monogononta</taxon>
        <taxon>Pseudotrocha</taxon>
        <taxon>Ploima</taxon>
        <taxon>Brachionidae</taxon>
        <taxon>Brachionus</taxon>
    </lineage>
</organism>
<keyword evidence="1" id="KW-0472">Membrane</keyword>
<protein>
    <submittedName>
        <fullName evidence="2">Uncharacterized protein</fullName>
    </submittedName>
</protein>
<feature type="transmembrane region" description="Helical" evidence="1">
    <location>
        <begin position="15"/>
        <end position="33"/>
    </location>
</feature>
<keyword evidence="1" id="KW-1133">Transmembrane helix</keyword>
<reference evidence="2 3" key="1">
    <citation type="journal article" date="2018" name="Sci. Rep.">
        <title>Genomic signatures of local adaptation to the degree of environmental predictability in rotifers.</title>
        <authorList>
            <person name="Franch-Gras L."/>
            <person name="Hahn C."/>
            <person name="Garcia-Roger E.M."/>
            <person name="Carmona M.J."/>
            <person name="Serra M."/>
            <person name="Gomez A."/>
        </authorList>
    </citation>
    <scope>NUCLEOTIDE SEQUENCE [LARGE SCALE GENOMIC DNA]</scope>
    <source>
        <strain evidence="2">HYR1</strain>
    </source>
</reference>
<dbReference type="AlphaFoldDB" id="A0A3M7PJZ6"/>
<evidence type="ECO:0000313" key="2">
    <source>
        <dbReference type="EMBL" id="RMZ99323.1"/>
    </source>
</evidence>
<dbReference type="EMBL" id="REGN01010274">
    <property type="protein sequence ID" value="RMZ99323.1"/>
    <property type="molecule type" value="Genomic_DNA"/>
</dbReference>